<comment type="caution">
    <text evidence="1">The sequence shown here is derived from an EMBL/GenBank/DDBJ whole genome shotgun (WGS) entry which is preliminary data.</text>
</comment>
<dbReference type="RefSeq" id="XP_044679789.1">
    <property type="nucleotide sequence ID" value="XM_044824132.1"/>
</dbReference>
<dbReference type="Proteomes" id="UP000827133">
    <property type="component" value="Unassembled WGS sequence"/>
</dbReference>
<dbReference type="AlphaFoldDB" id="A0A9P8DF49"/>
<protein>
    <submittedName>
        <fullName evidence="1">Uncharacterized protein</fullName>
    </submittedName>
</protein>
<organism evidence="1 2">
    <name type="scientific">Fusarium musae</name>
    <dbReference type="NCBI Taxonomy" id="1042133"/>
    <lineage>
        <taxon>Eukaryota</taxon>
        <taxon>Fungi</taxon>
        <taxon>Dikarya</taxon>
        <taxon>Ascomycota</taxon>
        <taxon>Pezizomycotina</taxon>
        <taxon>Sordariomycetes</taxon>
        <taxon>Hypocreomycetidae</taxon>
        <taxon>Hypocreales</taxon>
        <taxon>Nectriaceae</taxon>
        <taxon>Fusarium</taxon>
    </lineage>
</organism>
<sequence length="301" mass="33677">MEKVWFKLRQTDYPPAQEDAILSGEGDDSTAPLCLGHLISNLKTLDFPLNHGSILPFPPRMRVFCNSTLNFTWDHTRLRSPGTNLAAGAPVLAATGVTAKASLQFAFMKTVESHEEYDRLDTYIVQPTKGYIEDCLEQDELKAYIKGKVSWSMFMITGIKVARAGKREAQEEMNMAADIGPELDLPLVATMRATATNQRIASQRVSGEHPGDFIWAIRLAKIHIGLLMKDWSVDPYTKRATFATGDESELNVEDVLRDEGLEGFTIVEDDKLDEVVILNGSSRYWINVDSDVCSYSRRDLP</sequence>
<proteinExistence type="predicted"/>
<accession>A0A9P8DF49</accession>
<reference evidence="1" key="1">
    <citation type="journal article" date="2021" name="Mol. Plant Microbe Interact.">
        <title>Telomere to telomere genome assembly of Fusarium musae F31, causal agent of crown rot disease of banana.</title>
        <authorList>
            <person name="Degradi L."/>
            <person name="Tava V."/>
            <person name="Kunova A."/>
            <person name="Cortesi P."/>
            <person name="Saracchi M."/>
            <person name="Pasquali M."/>
        </authorList>
    </citation>
    <scope>NUCLEOTIDE SEQUENCE</scope>
    <source>
        <strain evidence="1">F31</strain>
    </source>
</reference>
<dbReference type="KEGG" id="fmu:J7337_006469"/>
<evidence type="ECO:0000313" key="2">
    <source>
        <dbReference type="Proteomes" id="UP000827133"/>
    </source>
</evidence>
<evidence type="ECO:0000313" key="1">
    <source>
        <dbReference type="EMBL" id="KAG9500789.1"/>
    </source>
</evidence>
<dbReference type="GeneID" id="68314325"/>
<name>A0A9P8DF49_9HYPO</name>
<gene>
    <name evidence="1" type="ORF">J7337_006469</name>
</gene>
<dbReference type="EMBL" id="JAHBCI010000005">
    <property type="protein sequence ID" value="KAG9500789.1"/>
    <property type="molecule type" value="Genomic_DNA"/>
</dbReference>
<keyword evidence="2" id="KW-1185">Reference proteome</keyword>